<name>A0AAV9PPS0_9PEZI</name>
<evidence type="ECO:0000313" key="5">
    <source>
        <dbReference type="Proteomes" id="UP001345827"/>
    </source>
</evidence>
<gene>
    <name evidence="4" type="ORF">LTR25_011165</name>
</gene>
<proteinExistence type="predicted"/>
<keyword evidence="3" id="KW-0732">Signal</keyword>
<accession>A0AAV9PPS0</accession>
<dbReference type="Proteomes" id="UP001345827">
    <property type="component" value="Unassembled WGS sequence"/>
</dbReference>
<sequence>MSYFMYSSIWLLLLPRLVIGDFTSNEIAYWDRPRAALIRDNVYIEGGWMKTGTWKDGAWDIDSLTTANSSNGMLFKLDMHSPFGISTGEPPAMFESIPEAGVQNYYIDGYMFADYDEFYAWGGMSLTSANLGPRTVSLPLYNTSQATDIQLGVPNLNYVPQNGSFITVTNGAGANVPSENSGFYFGGFHNQNGTTYSYFDQPTDQSRWLITVQMTELGHANWIKTPLDEGTTWRSEGGLVWVPTSTAGILIAIGGVLKPADMNFEIAQDNSTESITFLKEFPVYDIGTGTWSLQMLNEGSAIPDTPLAQFCTVVASGPNGSHHEIFVYGGWDSNGGQALDTVWILTVPSFTWVKANSPGRTGSARQNHICVAPYPDQMMVIGGTGASEAPPTYSNAVDIFNLNNFNWTGTYDPDIYDDYKPHQDILDIISATPTAGNMPSEVAGWFDNKYDMQKVKFYGPYRNYCTATHLGNMMQGE</sequence>
<dbReference type="PANTHER" id="PTHR46228:SF2">
    <property type="entry name" value="KELCH REPEAT PROTEIN (AFU_ORTHOLOGUE AFUA_4G14350)"/>
    <property type="match status" value="1"/>
</dbReference>
<feature type="chain" id="PRO_5043451801" description="Kelch repeat protein" evidence="3">
    <location>
        <begin position="21"/>
        <end position="477"/>
    </location>
</feature>
<keyword evidence="1" id="KW-0880">Kelch repeat</keyword>
<feature type="signal peptide" evidence="3">
    <location>
        <begin position="1"/>
        <end position="20"/>
    </location>
</feature>
<dbReference type="Gene3D" id="2.120.10.80">
    <property type="entry name" value="Kelch-type beta propeller"/>
    <property type="match status" value="1"/>
</dbReference>
<protein>
    <recommendedName>
        <fullName evidence="6">Kelch repeat protein</fullName>
    </recommendedName>
</protein>
<evidence type="ECO:0008006" key="6">
    <source>
        <dbReference type="Google" id="ProtNLM"/>
    </source>
</evidence>
<dbReference type="AlphaFoldDB" id="A0AAV9PPS0"/>
<comment type="caution">
    <text evidence="4">The sequence shown here is derived from an EMBL/GenBank/DDBJ whole genome shotgun (WGS) entry which is preliminary data.</text>
</comment>
<dbReference type="PANTHER" id="PTHR46228">
    <property type="entry name" value="KELCH DOMAIN-CONTAINING PROTEIN"/>
    <property type="match status" value="1"/>
</dbReference>
<reference evidence="4 5" key="1">
    <citation type="submission" date="2023-06" db="EMBL/GenBank/DDBJ databases">
        <title>Black Yeasts Isolated from many extreme environments.</title>
        <authorList>
            <person name="Coleine C."/>
            <person name="Stajich J.E."/>
            <person name="Selbmann L."/>
        </authorList>
    </citation>
    <scope>NUCLEOTIDE SEQUENCE [LARGE SCALE GENOMIC DNA]</scope>
    <source>
        <strain evidence="4 5">CCFEE 5887</strain>
    </source>
</reference>
<dbReference type="EMBL" id="JAXLQG010000055">
    <property type="protein sequence ID" value="KAK5527475.1"/>
    <property type="molecule type" value="Genomic_DNA"/>
</dbReference>
<dbReference type="SUPFAM" id="SSF117281">
    <property type="entry name" value="Kelch motif"/>
    <property type="match status" value="1"/>
</dbReference>
<dbReference type="Pfam" id="PF01344">
    <property type="entry name" value="Kelch_1"/>
    <property type="match status" value="1"/>
</dbReference>
<keyword evidence="5" id="KW-1185">Reference proteome</keyword>
<evidence type="ECO:0000313" key="4">
    <source>
        <dbReference type="EMBL" id="KAK5527475.1"/>
    </source>
</evidence>
<evidence type="ECO:0000256" key="2">
    <source>
        <dbReference type="ARBA" id="ARBA00022737"/>
    </source>
</evidence>
<dbReference type="InterPro" id="IPR006652">
    <property type="entry name" value="Kelch_1"/>
</dbReference>
<dbReference type="InterPro" id="IPR015915">
    <property type="entry name" value="Kelch-typ_b-propeller"/>
</dbReference>
<evidence type="ECO:0000256" key="3">
    <source>
        <dbReference type="SAM" id="SignalP"/>
    </source>
</evidence>
<evidence type="ECO:0000256" key="1">
    <source>
        <dbReference type="ARBA" id="ARBA00022441"/>
    </source>
</evidence>
<organism evidence="4 5">
    <name type="scientific">Vermiconidia calcicola</name>
    <dbReference type="NCBI Taxonomy" id="1690605"/>
    <lineage>
        <taxon>Eukaryota</taxon>
        <taxon>Fungi</taxon>
        <taxon>Dikarya</taxon>
        <taxon>Ascomycota</taxon>
        <taxon>Pezizomycotina</taxon>
        <taxon>Dothideomycetes</taxon>
        <taxon>Dothideomycetidae</taxon>
        <taxon>Mycosphaerellales</taxon>
        <taxon>Extremaceae</taxon>
        <taxon>Vermiconidia</taxon>
    </lineage>
</organism>
<keyword evidence="2" id="KW-0677">Repeat</keyword>